<dbReference type="GO" id="GO:0042781">
    <property type="term" value="F:3'-tRNA processing endoribonuclease activity"/>
    <property type="evidence" value="ECO:0007669"/>
    <property type="project" value="TreeGrafter"/>
</dbReference>
<gene>
    <name evidence="2" type="ORF">Rai3103_00840</name>
</gene>
<keyword evidence="2" id="KW-0378">Hydrolase</keyword>
<protein>
    <submittedName>
        <fullName evidence="2">MBL fold metallo-hydrolase</fullName>
    </submittedName>
</protein>
<dbReference type="RefSeq" id="WP_153570981.1">
    <property type="nucleotide sequence ID" value="NZ_CP045725.1"/>
</dbReference>
<proteinExistence type="predicted"/>
<evidence type="ECO:0000313" key="2">
    <source>
        <dbReference type="EMBL" id="QGF22471.1"/>
    </source>
</evidence>
<dbReference type="CDD" id="cd07716">
    <property type="entry name" value="RNaseZ_short-form-like_MBL-fold"/>
    <property type="match status" value="1"/>
</dbReference>
<dbReference type="SMART" id="SM00849">
    <property type="entry name" value="Lactamase_B"/>
    <property type="match status" value="1"/>
</dbReference>
<evidence type="ECO:0000259" key="1">
    <source>
        <dbReference type="SMART" id="SM00849"/>
    </source>
</evidence>
<keyword evidence="3" id="KW-1185">Reference proteome</keyword>
<sequence length="256" mass="26505">MAELVVVGCSGSGPGPDAAASAYLVRATVDGATTTLLLDLGSGAFGPLQRHVDPRAIDAIVLSHLHADHCLDLTAWDVAAAYSSSAPWRPVPTYAPAGAYDRIARAAEVDDPRDAQLERSFDFRAIAGDTRLSVGCFTLTFARVAHPVETYAVRVDGPSGALVYSGDTGPTPALNDLARGARVLLAEASFPDMAGLPADLHLSGRQAGEAAAAAGVETLVLTHVPAWEDPAQRLVEARRAFDGVLVQATPGAVIGF</sequence>
<dbReference type="Proteomes" id="UP000386847">
    <property type="component" value="Chromosome"/>
</dbReference>
<dbReference type="KEGG" id="rain:Rai3103_00840"/>
<dbReference type="Gene3D" id="3.60.15.10">
    <property type="entry name" value="Ribonuclease Z/Hydroxyacylglutathione hydrolase-like"/>
    <property type="match status" value="1"/>
</dbReference>
<dbReference type="AlphaFoldDB" id="A0A5Q2F7N7"/>
<dbReference type="EMBL" id="CP045725">
    <property type="protein sequence ID" value="QGF22471.1"/>
    <property type="molecule type" value="Genomic_DNA"/>
</dbReference>
<dbReference type="PANTHER" id="PTHR46018">
    <property type="entry name" value="ZINC PHOSPHODIESTERASE ELAC PROTEIN 1"/>
    <property type="match status" value="1"/>
</dbReference>
<dbReference type="PANTHER" id="PTHR46018:SF4">
    <property type="entry name" value="METALLO-HYDROLASE YHFI-RELATED"/>
    <property type="match status" value="1"/>
</dbReference>
<dbReference type="SUPFAM" id="SSF56281">
    <property type="entry name" value="Metallo-hydrolase/oxidoreductase"/>
    <property type="match status" value="1"/>
</dbReference>
<dbReference type="Pfam" id="PF12706">
    <property type="entry name" value="Lactamase_B_2"/>
    <property type="match status" value="1"/>
</dbReference>
<reference evidence="2 3" key="1">
    <citation type="submission" date="2019-10" db="EMBL/GenBank/DDBJ databases">
        <title>Genomic analysis of Raineyella sp. CBA3103.</title>
        <authorList>
            <person name="Roh S.W."/>
        </authorList>
    </citation>
    <scope>NUCLEOTIDE SEQUENCE [LARGE SCALE GENOMIC DNA]</scope>
    <source>
        <strain evidence="2 3">CBA3103</strain>
    </source>
</reference>
<name>A0A5Q2F7N7_9ACTN</name>
<dbReference type="InterPro" id="IPR036866">
    <property type="entry name" value="RibonucZ/Hydroxyglut_hydro"/>
</dbReference>
<organism evidence="2 3">
    <name type="scientific">Raineyella fluvialis</name>
    <dbReference type="NCBI Taxonomy" id="2662261"/>
    <lineage>
        <taxon>Bacteria</taxon>
        <taxon>Bacillati</taxon>
        <taxon>Actinomycetota</taxon>
        <taxon>Actinomycetes</taxon>
        <taxon>Propionibacteriales</taxon>
        <taxon>Propionibacteriaceae</taxon>
        <taxon>Raineyella</taxon>
    </lineage>
</organism>
<dbReference type="InterPro" id="IPR001279">
    <property type="entry name" value="Metallo-B-lactamas"/>
</dbReference>
<accession>A0A5Q2F7N7</accession>
<evidence type="ECO:0000313" key="3">
    <source>
        <dbReference type="Proteomes" id="UP000386847"/>
    </source>
</evidence>
<feature type="domain" description="Metallo-beta-lactamase" evidence="1">
    <location>
        <begin position="19"/>
        <end position="205"/>
    </location>
</feature>